<dbReference type="InterPro" id="IPR009057">
    <property type="entry name" value="Homeodomain-like_sf"/>
</dbReference>
<keyword evidence="2" id="KW-0238">DNA-binding</keyword>
<keyword evidence="6" id="KW-1185">Reference proteome</keyword>
<evidence type="ECO:0000313" key="5">
    <source>
        <dbReference type="EMBL" id="MFC4302453.1"/>
    </source>
</evidence>
<evidence type="ECO:0000313" key="6">
    <source>
        <dbReference type="Proteomes" id="UP001595755"/>
    </source>
</evidence>
<protein>
    <submittedName>
        <fullName evidence="5">Helix-turn-helix domain-containing protein</fullName>
    </submittedName>
</protein>
<accession>A0ABV8S685</accession>
<keyword evidence="1" id="KW-0805">Transcription regulation</keyword>
<dbReference type="PROSITE" id="PS00041">
    <property type="entry name" value="HTH_ARAC_FAMILY_1"/>
    <property type="match status" value="1"/>
</dbReference>
<dbReference type="SUPFAM" id="SSF51215">
    <property type="entry name" value="Regulatory protein AraC"/>
    <property type="match status" value="1"/>
</dbReference>
<dbReference type="InterPro" id="IPR037923">
    <property type="entry name" value="HTH-like"/>
</dbReference>
<dbReference type="InterPro" id="IPR018060">
    <property type="entry name" value="HTH_AraC"/>
</dbReference>
<dbReference type="RefSeq" id="WP_204600683.1">
    <property type="nucleotide sequence ID" value="NZ_JBHSED010000003.1"/>
</dbReference>
<sequence>MIRLVSCGYQFTHEDGLVIHRPAGAGNYAFVYFKSESQVAVNGCATPVSPYSYILFSPSEPHRYGEPRKLFVNDWLHCEGEELAHLLARLDFPLNTPIQASEPLSISRSIMDLQSVQRLGGPLCEEILDLDLRSFFTGLSNDRRRPLAQGHPHPYFVQFTELRNRLYNLPQARFSVDELAVSVNLSKSYFQHIYKELFGCSVLDDIIRSRLEYAKYLLDNTTLAIGAISRMCGYEHDTHFMRQFKKFLGTTPSRYRSKC</sequence>
<name>A0ABV8S685_9BACL</name>
<proteinExistence type="predicted"/>
<dbReference type="SUPFAM" id="SSF46689">
    <property type="entry name" value="Homeodomain-like"/>
    <property type="match status" value="1"/>
</dbReference>
<reference evidence="6" key="1">
    <citation type="journal article" date="2019" name="Int. J. Syst. Evol. Microbiol.">
        <title>The Global Catalogue of Microorganisms (GCM) 10K type strain sequencing project: providing services to taxonomists for standard genome sequencing and annotation.</title>
        <authorList>
            <consortium name="The Broad Institute Genomics Platform"/>
            <consortium name="The Broad Institute Genome Sequencing Center for Infectious Disease"/>
            <person name="Wu L."/>
            <person name="Ma J."/>
        </authorList>
    </citation>
    <scope>NUCLEOTIDE SEQUENCE [LARGE SCALE GENOMIC DNA]</scope>
    <source>
        <strain evidence="6">CGMCC 4.1641</strain>
    </source>
</reference>
<dbReference type="InterPro" id="IPR020449">
    <property type="entry name" value="Tscrpt_reg_AraC-type_HTH"/>
</dbReference>
<evidence type="ECO:0000259" key="4">
    <source>
        <dbReference type="PROSITE" id="PS01124"/>
    </source>
</evidence>
<dbReference type="InterPro" id="IPR018062">
    <property type="entry name" value="HTH_AraC-typ_CS"/>
</dbReference>
<dbReference type="PRINTS" id="PR00032">
    <property type="entry name" value="HTHARAC"/>
</dbReference>
<dbReference type="Proteomes" id="UP001595755">
    <property type="component" value="Unassembled WGS sequence"/>
</dbReference>
<dbReference type="PANTHER" id="PTHR43280">
    <property type="entry name" value="ARAC-FAMILY TRANSCRIPTIONAL REGULATOR"/>
    <property type="match status" value="1"/>
</dbReference>
<dbReference type="PANTHER" id="PTHR43280:SF2">
    <property type="entry name" value="HTH-TYPE TRANSCRIPTIONAL REGULATOR EXSA"/>
    <property type="match status" value="1"/>
</dbReference>
<feature type="domain" description="HTH araC/xylS-type" evidence="4">
    <location>
        <begin position="160"/>
        <end position="258"/>
    </location>
</feature>
<dbReference type="SMART" id="SM00342">
    <property type="entry name" value="HTH_ARAC"/>
    <property type="match status" value="1"/>
</dbReference>
<keyword evidence="3" id="KW-0804">Transcription</keyword>
<dbReference type="PROSITE" id="PS01124">
    <property type="entry name" value="HTH_ARAC_FAMILY_2"/>
    <property type="match status" value="1"/>
</dbReference>
<organism evidence="5 6">
    <name type="scientific">Cohnella boryungensis</name>
    <dbReference type="NCBI Taxonomy" id="768479"/>
    <lineage>
        <taxon>Bacteria</taxon>
        <taxon>Bacillati</taxon>
        <taxon>Bacillota</taxon>
        <taxon>Bacilli</taxon>
        <taxon>Bacillales</taxon>
        <taxon>Paenibacillaceae</taxon>
        <taxon>Cohnella</taxon>
    </lineage>
</organism>
<dbReference type="Pfam" id="PF12833">
    <property type="entry name" value="HTH_18"/>
    <property type="match status" value="1"/>
</dbReference>
<evidence type="ECO:0000256" key="3">
    <source>
        <dbReference type="ARBA" id="ARBA00023163"/>
    </source>
</evidence>
<evidence type="ECO:0000256" key="2">
    <source>
        <dbReference type="ARBA" id="ARBA00023125"/>
    </source>
</evidence>
<evidence type="ECO:0000256" key="1">
    <source>
        <dbReference type="ARBA" id="ARBA00023015"/>
    </source>
</evidence>
<dbReference type="EMBL" id="JBHSED010000003">
    <property type="protein sequence ID" value="MFC4302453.1"/>
    <property type="molecule type" value="Genomic_DNA"/>
</dbReference>
<dbReference type="Gene3D" id="1.10.10.60">
    <property type="entry name" value="Homeodomain-like"/>
    <property type="match status" value="2"/>
</dbReference>
<comment type="caution">
    <text evidence="5">The sequence shown here is derived from an EMBL/GenBank/DDBJ whole genome shotgun (WGS) entry which is preliminary data.</text>
</comment>
<gene>
    <name evidence="5" type="ORF">ACFO1S_03220</name>
</gene>